<dbReference type="InterPro" id="IPR011701">
    <property type="entry name" value="MFS"/>
</dbReference>
<feature type="transmembrane region" description="Helical" evidence="1">
    <location>
        <begin position="179"/>
        <end position="200"/>
    </location>
</feature>
<dbReference type="EMBL" id="JAODUO010000002">
    <property type="protein sequence ID" value="KAK2194192.1"/>
    <property type="molecule type" value="Genomic_DNA"/>
</dbReference>
<dbReference type="PANTHER" id="PTHR11360:SF251">
    <property type="entry name" value="MAJOR FACILITATOR SUPERFAMILY (MFS) PROFILE DOMAIN-CONTAINING PROTEIN"/>
    <property type="match status" value="1"/>
</dbReference>
<feature type="transmembrane region" description="Helical" evidence="1">
    <location>
        <begin position="206"/>
        <end position="227"/>
    </location>
</feature>
<proteinExistence type="predicted"/>
<reference evidence="2" key="1">
    <citation type="journal article" date="2023" name="Mol. Biol. Evol.">
        <title>Third-Generation Sequencing Reveals the Adaptive Role of the Epigenome in Three Deep-Sea Polychaetes.</title>
        <authorList>
            <person name="Perez M."/>
            <person name="Aroh O."/>
            <person name="Sun Y."/>
            <person name="Lan Y."/>
            <person name="Juniper S.K."/>
            <person name="Young C.R."/>
            <person name="Angers B."/>
            <person name="Qian P.Y."/>
        </authorList>
    </citation>
    <scope>NUCLEOTIDE SEQUENCE</scope>
    <source>
        <strain evidence="2">R07B-5</strain>
    </source>
</reference>
<evidence type="ECO:0000313" key="3">
    <source>
        <dbReference type="Proteomes" id="UP001209878"/>
    </source>
</evidence>
<accession>A0AAD9PGN1</accession>
<dbReference type="InterPro" id="IPR036259">
    <property type="entry name" value="MFS_trans_sf"/>
</dbReference>
<evidence type="ECO:0000313" key="2">
    <source>
        <dbReference type="EMBL" id="KAK2194192.1"/>
    </source>
</evidence>
<protein>
    <submittedName>
        <fullName evidence="2">Uncharacterized protein</fullName>
    </submittedName>
</protein>
<evidence type="ECO:0000256" key="1">
    <source>
        <dbReference type="SAM" id="Phobius"/>
    </source>
</evidence>
<keyword evidence="1" id="KW-0812">Transmembrane</keyword>
<feature type="transmembrane region" description="Helical" evidence="1">
    <location>
        <begin position="272"/>
        <end position="293"/>
    </location>
</feature>
<dbReference type="AlphaFoldDB" id="A0AAD9PGN1"/>
<dbReference type="Pfam" id="PF07690">
    <property type="entry name" value="MFS_1"/>
    <property type="match status" value="1"/>
</dbReference>
<dbReference type="SUPFAM" id="SSF103473">
    <property type="entry name" value="MFS general substrate transporter"/>
    <property type="match status" value="1"/>
</dbReference>
<dbReference type="InterPro" id="IPR050327">
    <property type="entry name" value="Proton-linked_MCT"/>
</dbReference>
<dbReference type="GO" id="GO:0022857">
    <property type="term" value="F:transmembrane transporter activity"/>
    <property type="evidence" value="ECO:0007669"/>
    <property type="project" value="InterPro"/>
</dbReference>
<feature type="transmembrane region" description="Helical" evidence="1">
    <location>
        <begin position="20"/>
        <end position="39"/>
    </location>
</feature>
<keyword evidence="1" id="KW-1133">Transmembrane helix</keyword>
<organism evidence="2 3">
    <name type="scientific">Ridgeia piscesae</name>
    <name type="common">Tubeworm</name>
    <dbReference type="NCBI Taxonomy" id="27915"/>
    <lineage>
        <taxon>Eukaryota</taxon>
        <taxon>Metazoa</taxon>
        <taxon>Spiralia</taxon>
        <taxon>Lophotrochozoa</taxon>
        <taxon>Annelida</taxon>
        <taxon>Polychaeta</taxon>
        <taxon>Sedentaria</taxon>
        <taxon>Canalipalpata</taxon>
        <taxon>Sabellida</taxon>
        <taxon>Siboglinidae</taxon>
        <taxon>Ridgeia</taxon>
    </lineage>
</organism>
<keyword evidence="1" id="KW-0472">Membrane</keyword>
<feature type="transmembrane region" description="Helical" evidence="1">
    <location>
        <begin position="239"/>
        <end position="260"/>
    </location>
</feature>
<feature type="transmembrane region" description="Helical" evidence="1">
    <location>
        <begin position="152"/>
        <end position="172"/>
    </location>
</feature>
<sequence>MASSLVIGEYFDKEHEYHVMATSILLCGYPIGSLLFNPLNAWLMTSYGWRTAFRCSGIMIFIVGLPCCWRFSSKDTVGMQPLDEDVECEEEKKPVEETKRTRCCTLNEVRARPEIVLWYLGNCLSYLGFYMPFVNLAYYMKLKGIHTTRSSWALTLLSFAECTTYIVASFLGDYLKGRLVIVNTVSAAALSVICIVWPFVDVSYPSILVISVAMGGFLGLTIVYTYAAAGEVTEQPIDIAWSFTNLWSGIGILLGPFFSGAVYDLRHSYDDVFYIVGVLYVIDAFVFGAIPMVKRYRSYIDKKNYADIDSSEYHRQTFRISKQSLSQSSLVKDGVAEYGTTATTETGPKPEVEKDSYN</sequence>
<dbReference type="Proteomes" id="UP001209878">
    <property type="component" value="Unassembled WGS sequence"/>
</dbReference>
<comment type="caution">
    <text evidence="2">The sequence shown here is derived from an EMBL/GenBank/DDBJ whole genome shotgun (WGS) entry which is preliminary data.</text>
</comment>
<name>A0AAD9PGN1_RIDPI</name>
<dbReference type="Gene3D" id="1.20.1250.20">
    <property type="entry name" value="MFS general substrate transporter like domains"/>
    <property type="match status" value="1"/>
</dbReference>
<dbReference type="PANTHER" id="PTHR11360">
    <property type="entry name" value="MONOCARBOXYLATE TRANSPORTER"/>
    <property type="match status" value="1"/>
</dbReference>
<feature type="transmembrane region" description="Helical" evidence="1">
    <location>
        <begin position="116"/>
        <end position="140"/>
    </location>
</feature>
<keyword evidence="3" id="KW-1185">Reference proteome</keyword>
<gene>
    <name evidence="2" type="ORF">NP493_2g22003</name>
</gene>